<proteinExistence type="inferred from homology"/>
<keyword evidence="2" id="KW-0732">Signal</keyword>
<dbReference type="EMBL" id="JACCCC010000001">
    <property type="protein sequence ID" value="NYE45524.1"/>
    <property type="molecule type" value="Genomic_DNA"/>
</dbReference>
<dbReference type="Proteomes" id="UP000589036">
    <property type="component" value="Unassembled WGS sequence"/>
</dbReference>
<comment type="caution">
    <text evidence="5">The sequence shown here is derived from an EMBL/GenBank/DDBJ whole genome shotgun (WGS) entry which is preliminary data.</text>
</comment>
<sequence length="363" mass="38719">MLIAAITAVVVLLGGGTAFAMDKRITLTIDGESQTVHTFGATVQDVLDAAEVSLGERDAVAPAPGTELGQGADVLVRRGRQLTLTVDGESSTHWVTALTVGEALDQVGMGGEALSLSVERSTEVPFSGLEVEARSARHVVILRDRVRLEADTNAGTVEEVLDDNGIELGEHDVVEPALDEEPTDGMVIDVLQLLSEPETEEVPIEAEVEERETDELEKGEERVVQEPEDGVKEITVATVMRNGEETEYVLEEEVVKEPVKGITEVGTKEPEADVDPDVGGEADSLNWAALAECESGGDPTAVNPAGYYGLYQFSEATWASAGGSGLPSEAGADEQTMRAKTLYNMVNGNWQSQWPNCGVHLFD</sequence>
<dbReference type="CDD" id="cd13925">
    <property type="entry name" value="RPF"/>
    <property type="match status" value="1"/>
</dbReference>
<dbReference type="Gene3D" id="2.20.230.10">
    <property type="entry name" value="Resuscitation-promoting factor rpfb"/>
    <property type="match status" value="1"/>
</dbReference>
<evidence type="ECO:0000256" key="2">
    <source>
        <dbReference type="ARBA" id="ARBA00022729"/>
    </source>
</evidence>
<keyword evidence="6" id="KW-1185">Reference proteome</keyword>
<accession>A0A852TTS7</accession>
<evidence type="ECO:0000256" key="1">
    <source>
        <dbReference type="ARBA" id="ARBA00010830"/>
    </source>
</evidence>
<dbReference type="RefSeq" id="WP_312863023.1">
    <property type="nucleotide sequence ID" value="NZ_BAAAYY010000002.1"/>
</dbReference>
<dbReference type="SMART" id="SM01208">
    <property type="entry name" value="G5"/>
    <property type="match status" value="1"/>
</dbReference>
<reference evidence="5 6" key="1">
    <citation type="submission" date="2020-07" db="EMBL/GenBank/DDBJ databases">
        <title>Sequencing the genomes of 1000 actinobacteria strains.</title>
        <authorList>
            <person name="Klenk H.-P."/>
        </authorList>
    </citation>
    <scope>NUCLEOTIDE SEQUENCE [LARGE SCALE GENOMIC DNA]</scope>
    <source>
        <strain evidence="5 6">CXB654</strain>
    </source>
</reference>
<dbReference type="Pfam" id="PF03990">
    <property type="entry name" value="DUF348"/>
    <property type="match status" value="3"/>
</dbReference>
<dbReference type="Pfam" id="PF06737">
    <property type="entry name" value="Transglycosylas"/>
    <property type="match status" value="1"/>
</dbReference>
<dbReference type="PROSITE" id="PS51109">
    <property type="entry name" value="G5"/>
    <property type="match status" value="1"/>
</dbReference>
<name>A0A852TTS7_9ACTN</name>
<dbReference type="InterPro" id="IPR011098">
    <property type="entry name" value="G5_dom"/>
</dbReference>
<dbReference type="SUPFAM" id="SSF53955">
    <property type="entry name" value="Lysozyme-like"/>
    <property type="match status" value="1"/>
</dbReference>
<evidence type="ECO:0000313" key="5">
    <source>
        <dbReference type="EMBL" id="NYE45524.1"/>
    </source>
</evidence>
<dbReference type="Pfam" id="PF07501">
    <property type="entry name" value="G5"/>
    <property type="match status" value="1"/>
</dbReference>
<keyword evidence="3" id="KW-0378">Hydrolase</keyword>
<dbReference type="InterPro" id="IPR007137">
    <property type="entry name" value="DUF348"/>
</dbReference>
<dbReference type="InterPro" id="IPR010618">
    <property type="entry name" value="RPF"/>
</dbReference>
<feature type="domain" description="G5" evidence="4">
    <location>
        <begin position="190"/>
        <end position="269"/>
    </location>
</feature>
<dbReference type="InterPro" id="IPR023346">
    <property type="entry name" value="Lysozyme-like_dom_sf"/>
</dbReference>
<comment type="similarity">
    <text evidence="1">Belongs to the transglycosylase family. Rpf subfamily.</text>
</comment>
<gene>
    <name evidence="5" type="ORF">HDA32_000644</name>
</gene>
<evidence type="ECO:0000313" key="6">
    <source>
        <dbReference type="Proteomes" id="UP000589036"/>
    </source>
</evidence>
<evidence type="ECO:0000259" key="4">
    <source>
        <dbReference type="PROSITE" id="PS51109"/>
    </source>
</evidence>
<dbReference type="Gene3D" id="1.10.530.10">
    <property type="match status" value="1"/>
</dbReference>
<organism evidence="5 6">
    <name type="scientific">Spinactinospora alkalitolerans</name>
    <dbReference type="NCBI Taxonomy" id="687207"/>
    <lineage>
        <taxon>Bacteria</taxon>
        <taxon>Bacillati</taxon>
        <taxon>Actinomycetota</taxon>
        <taxon>Actinomycetes</taxon>
        <taxon>Streptosporangiales</taxon>
        <taxon>Nocardiopsidaceae</taxon>
        <taxon>Spinactinospora</taxon>
    </lineage>
</organism>
<evidence type="ECO:0000256" key="3">
    <source>
        <dbReference type="ARBA" id="ARBA00022801"/>
    </source>
</evidence>
<protein>
    <submittedName>
        <fullName evidence="5">Uncharacterized protein YabE (DUF348 family)</fullName>
    </submittedName>
</protein>
<dbReference type="GO" id="GO:0016787">
    <property type="term" value="F:hydrolase activity"/>
    <property type="evidence" value="ECO:0007669"/>
    <property type="project" value="UniProtKB-KW"/>
</dbReference>
<dbReference type="AlphaFoldDB" id="A0A852TTS7"/>